<evidence type="ECO:0000313" key="3">
    <source>
        <dbReference type="Proteomes" id="UP000075243"/>
    </source>
</evidence>
<name>A0A151SAC1_CAJCA</name>
<dbReference type="SUPFAM" id="SSF56672">
    <property type="entry name" value="DNA/RNA polymerases"/>
    <property type="match status" value="1"/>
</dbReference>
<dbReference type="EMBL" id="KQ483433">
    <property type="protein sequence ID" value="KYP51756.1"/>
    <property type="molecule type" value="Genomic_DNA"/>
</dbReference>
<dbReference type="Gene3D" id="3.30.70.270">
    <property type="match status" value="1"/>
</dbReference>
<dbReference type="InterPro" id="IPR043502">
    <property type="entry name" value="DNA/RNA_pol_sf"/>
</dbReference>
<feature type="domain" description="Reverse transcriptase" evidence="1">
    <location>
        <begin position="1"/>
        <end position="67"/>
    </location>
</feature>
<sequence>MNHVHRDCIGKFVVVYFDEILIYSRCLSDHLGHLRQVFHILRKNQLFGNLEKCTFCVDSVIFLGFIINKKRGSCGPRENQGHPRVAYP</sequence>
<accession>A0A151SAC1</accession>
<dbReference type="InterPro" id="IPR000477">
    <property type="entry name" value="RT_dom"/>
</dbReference>
<dbReference type="Pfam" id="PF00078">
    <property type="entry name" value="RVT_1"/>
    <property type="match status" value="1"/>
</dbReference>
<evidence type="ECO:0000313" key="2">
    <source>
        <dbReference type="EMBL" id="KYP51756.1"/>
    </source>
</evidence>
<dbReference type="InterPro" id="IPR053134">
    <property type="entry name" value="RNA-dir_DNA_polymerase"/>
</dbReference>
<dbReference type="AlphaFoldDB" id="A0A151SAC1"/>
<dbReference type="PANTHER" id="PTHR24559:SF437">
    <property type="entry name" value="RNA-DIRECTED DNA POLYMERASE HOMOLOG"/>
    <property type="match status" value="1"/>
</dbReference>
<organism evidence="2 3">
    <name type="scientific">Cajanus cajan</name>
    <name type="common">Pigeon pea</name>
    <name type="synonym">Cajanus indicus</name>
    <dbReference type="NCBI Taxonomy" id="3821"/>
    <lineage>
        <taxon>Eukaryota</taxon>
        <taxon>Viridiplantae</taxon>
        <taxon>Streptophyta</taxon>
        <taxon>Embryophyta</taxon>
        <taxon>Tracheophyta</taxon>
        <taxon>Spermatophyta</taxon>
        <taxon>Magnoliopsida</taxon>
        <taxon>eudicotyledons</taxon>
        <taxon>Gunneridae</taxon>
        <taxon>Pentapetalae</taxon>
        <taxon>rosids</taxon>
        <taxon>fabids</taxon>
        <taxon>Fabales</taxon>
        <taxon>Fabaceae</taxon>
        <taxon>Papilionoideae</taxon>
        <taxon>50 kb inversion clade</taxon>
        <taxon>NPAAA clade</taxon>
        <taxon>indigoferoid/millettioid clade</taxon>
        <taxon>Phaseoleae</taxon>
        <taxon>Cajanus</taxon>
    </lineage>
</organism>
<evidence type="ECO:0000259" key="1">
    <source>
        <dbReference type="Pfam" id="PF00078"/>
    </source>
</evidence>
<protein>
    <submittedName>
        <fullName evidence="2">Retrotransposon-like protein 1</fullName>
    </submittedName>
</protein>
<dbReference type="Proteomes" id="UP000075243">
    <property type="component" value="Unassembled WGS sequence"/>
</dbReference>
<dbReference type="CDD" id="cd01647">
    <property type="entry name" value="RT_LTR"/>
    <property type="match status" value="1"/>
</dbReference>
<gene>
    <name evidence="2" type="ORF">KK1_026416</name>
</gene>
<dbReference type="PANTHER" id="PTHR24559">
    <property type="entry name" value="TRANSPOSON TY3-I GAG-POL POLYPROTEIN"/>
    <property type="match status" value="1"/>
</dbReference>
<keyword evidence="3" id="KW-1185">Reference proteome</keyword>
<dbReference type="InterPro" id="IPR043128">
    <property type="entry name" value="Rev_trsase/Diguanyl_cyclase"/>
</dbReference>
<proteinExistence type="predicted"/>
<dbReference type="Gramene" id="C.cajan_26448.t">
    <property type="protein sequence ID" value="C.cajan_26448.t.cds1"/>
    <property type="gene ID" value="C.cajan_26448"/>
</dbReference>
<reference evidence="2" key="1">
    <citation type="journal article" date="2012" name="Nat. Biotechnol.">
        <title>Draft genome sequence of pigeonpea (Cajanus cajan), an orphan legume crop of resource-poor farmers.</title>
        <authorList>
            <person name="Varshney R.K."/>
            <person name="Chen W."/>
            <person name="Li Y."/>
            <person name="Bharti A.K."/>
            <person name="Saxena R.K."/>
            <person name="Schlueter J.A."/>
            <person name="Donoghue M.T."/>
            <person name="Azam S."/>
            <person name="Fan G."/>
            <person name="Whaley A.M."/>
            <person name="Farmer A.D."/>
            <person name="Sheridan J."/>
            <person name="Iwata A."/>
            <person name="Tuteja R."/>
            <person name="Penmetsa R.V."/>
            <person name="Wu W."/>
            <person name="Upadhyaya H.D."/>
            <person name="Yang S.P."/>
            <person name="Shah T."/>
            <person name="Saxena K.B."/>
            <person name="Michael T."/>
            <person name="McCombie W.R."/>
            <person name="Yang B."/>
            <person name="Zhang G."/>
            <person name="Yang H."/>
            <person name="Wang J."/>
            <person name="Spillane C."/>
            <person name="Cook D.R."/>
            <person name="May G.D."/>
            <person name="Xu X."/>
            <person name="Jackson S.A."/>
        </authorList>
    </citation>
    <scope>NUCLEOTIDE SEQUENCE [LARGE SCALE GENOMIC DNA]</scope>
</reference>